<dbReference type="GeneID" id="11508177"/>
<feature type="region of interest" description="Disordered" evidence="2">
    <location>
        <begin position="299"/>
        <end position="329"/>
    </location>
</feature>
<proteinExistence type="predicted"/>
<gene>
    <name evidence="4" type="ORF">MYCTH_2294689</name>
</gene>
<keyword evidence="5" id="KW-1185">Reference proteome</keyword>
<evidence type="ECO:0000313" key="4">
    <source>
        <dbReference type="EMBL" id="AEO53404.1"/>
    </source>
</evidence>
<evidence type="ECO:0000256" key="3">
    <source>
        <dbReference type="SAM" id="Phobius"/>
    </source>
</evidence>
<dbReference type="HOGENOM" id="CLU_052208_0_0_1"/>
<keyword evidence="3" id="KW-0472">Membrane</keyword>
<evidence type="ECO:0000256" key="2">
    <source>
        <dbReference type="SAM" id="MobiDB-lite"/>
    </source>
</evidence>
<feature type="coiled-coil region" evidence="1">
    <location>
        <begin position="209"/>
        <end position="243"/>
    </location>
</feature>
<reference evidence="4 5" key="1">
    <citation type="journal article" date="2011" name="Nat. Biotechnol.">
        <title>Comparative genomic analysis of the thermophilic biomass-degrading fungi Myceliophthora thermophila and Thielavia terrestris.</title>
        <authorList>
            <person name="Berka R.M."/>
            <person name="Grigoriev I.V."/>
            <person name="Otillar R."/>
            <person name="Salamov A."/>
            <person name="Grimwood J."/>
            <person name="Reid I."/>
            <person name="Ishmael N."/>
            <person name="John T."/>
            <person name="Darmond C."/>
            <person name="Moisan M.-C."/>
            <person name="Henrissat B."/>
            <person name="Coutinho P.M."/>
            <person name="Lombard V."/>
            <person name="Natvig D.O."/>
            <person name="Lindquist E."/>
            <person name="Schmutz J."/>
            <person name="Lucas S."/>
            <person name="Harris P."/>
            <person name="Powlowski J."/>
            <person name="Bellemare A."/>
            <person name="Taylor D."/>
            <person name="Butler G."/>
            <person name="de Vries R.P."/>
            <person name="Allijn I.E."/>
            <person name="van den Brink J."/>
            <person name="Ushinsky S."/>
            <person name="Storms R."/>
            <person name="Powell A.J."/>
            <person name="Paulsen I.T."/>
            <person name="Elbourne L.D.H."/>
            <person name="Baker S.E."/>
            <person name="Magnuson J."/>
            <person name="LaBoissiere S."/>
            <person name="Clutterbuck A.J."/>
            <person name="Martinez D."/>
            <person name="Wogulis M."/>
            <person name="de Leon A.L."/>
            <person name="Rey M.W."/>
            <person name="Tsang A."/>
        </authorList>
    </citation>
    <scope>NUCLEOTIDE SEQUENCE [LARGE SCALE GENOMIC DNA]</scope>
    <source>
        <strain evidence="5">ATCC 42464 / BCRC 31852 / DSM 1799</strain>
    </source>
</reference>
<keyword evidence="3" id="KW-0812">Transmembrane</keyword>
<dbReference type="InParanoid" id="G2Q277"/>
<feature type="region of interest" description="Disordered" evidence="2">
    <location>
        <begin position="1"/>
        <end position="57"/>
    </location>
</feature>
<dbReference type="RefSeq" id="XP_003658649.1">
    <property type="nucleotide sequence ID" value="XM_003658601.1"/>
</dbReference>
<keyword evidence="1" id="KW-0175">Coiled coil</keyword>
<accession>G2Q277</accession>
<evidence type="ECO:0000313" key="5">
    <source>
        <dbReference type="Proteomes" id="UP000007322"/>
    </source>
</evidence>
<dbReference type="VEuPathDB" id="FungiDB:MYCTH_2294689"/>
<dbReference type="OMA" id="RYNEDRA"/>
<sequence length="346" mass="38546">MSQNGGDTTKSSSPGRPRHQITRSISEISSPIRLHRRHSYRAGNEGERESRASAPQSAILAVQGKRSFELPRSEGVTPNLTPSASRRTSVLYASADEGMPAAEAPKENVLLNGLSREQQHAAARESGLQRSLAELGSFATTTTKQLDDAYYAFVEKLSALQGTIIALKELCERSRQLNDRFNTEADDLVTDISAQLDTFRQFEDQQKRIELLQGRIQAGRERIKSLSERVDAVSTRIESWERADREWQEKTRKRLKAIWVVTSVVFFLVLSLFIGFQYVPENAESKTIHVASQGLTSIRDSSGADPEASPSAQKSEPYGNGWSLNRTRSLGQSSQMVDMLRAFDEL</sequence>
<name>G2Q277_THET4</name>
<feature type="compositionally biased region" description="Polar residues" evidence="2">
    <location>
        <begin position="1"/>
        <end position="14"/>
    </location>
</feature>
<dbReference type="KEGG" id="mtm:MYCTH_2294689"/>
<feature type="transmembrane region" description="Helical" evidence="3">
    <location>
        <begin position="257"/>
        <end position="279"/>
    </location>
</feature>
<dbReference type="EMBL" id="CP003002">
    <property type="protein sequence ID" value="AEO53404.1"/>
    <property type="molecule type" value="Genomic_DNA"/>
</dbReference>
<protein>
    <submittedName>
        <fullName evidence="4">Uncharacterized protein</fullName>
    </submittedName>
</protein>
<dbReference type="Proteomes" id="UP000007322">
    <property type="component" value="Chromosome 1"/>
</dbReference>
<dbReference type="AlphaFoldDB" id="G2Q277"/>
<dbReference type="OrthoDB" id="5419542at2759"/>
<dbReference type="eggNOG" id="ENOG502S40Z">
    <property type="taxonomic scope" value="Eukaryota"/>
</dbReference>
<organism evidence="4 5">
    <name type="scientific">Thermothelomyces thermophilus (strain ATCC 42464 / BCRC 31852 / DSM 1799)</name>
    <name type="common">Sporotrichum thermophile</name>
    <dbReference type="NCBI Taxonomy" id="573729"/>
    <lineage>
        <taxon>Eukaryota</taxon>
        <taxon>Fungi</taxon>
        <taxon>Dikarya</taxon>
        <taxon>Ascomycota</taxon>
        <taxon>Pezizomycotina</taxon>
        <taxon>Sordariomycetes</taxon>
        <taxon>Sordariomycetidae</taxon>
        <taxon>Sordariales</taxon>
        <taxon>Chaetomiaceae</taxon>
        <taxon>Thermothelomyces</taxon>
    </lineage>
</organism>
<evidence type="ECO:0000256" key="1">
    <source>
        <dbReference type="SAM" id="Coils"/>
    </source>
</evidence>
<keyword evidence="3" id="KW-1133">Transmembrane helix</keyword>